<keyword evidence="7 8" id="KW-0739">Sodium transport</keyword>
<evidence type="ECO:0000256" key="2">
    <source>
        <dbReference type="ARBA" id="ARBA00022967"/>
    </source>
</evidence>
<keyword evidence="13" id="KW-1185">Reference proteome</keyword>
<keyword evidence="2 8" id="KW-1278">Translocase</keyword>
<dbReference type="PANTHER" id="PTHR37839:SF1">
    <property type="entry name" value="NA(+)-TRANSLOCATING NADH-QUINONE REDUCTASE SUBUNIT A"/>
    <property type="match status" value="1"/>
</dbReference>
<dbReference type="GO" id="GO:0016655">
    <property type="term" value="F:oxidoreductase activity, acting on NAD(P)H, quinone or similar compound as acceptor"/>
    <property type="evidence" value="ECO:0007669"/>
    <property type="project" value="UniProtKB-UniRule"/>
</dbReference>
<evidence type="ECO:0000259" key="9">
    <source>
        <dbReference type="Pfam" id="PF05896"/>
    </source>
</evidence>
<evidence type="ECO:0000259" key="10">
    <source>
        <dbReference type="Pfam" id="PF11973"/>
    </source>
</evidence>
<keyword evidence="3 8" id="KW-0520">NAD</keyword>
<keyword evidence="4 8" id="KW-0915">Sodium</keyword>
<feature type="domain" description="NqrA second alpha/beta" evidence="11">
    <location>
        <begin position="118"/>
        <end position="263"/>
    </location>
</feature>
<dbReference type="InterPro" id="IPR056148">
    <property type="entry name" value="NQRA_2nd"/>
</dbReference>
<dbReference type="AlphaFoldDB" id="A0A4R2F1W5"/>
<comment type="caution">
    <text evidence="12">The sequence shown here is derived from an EMBL/GenBank/DDBJ whole genome shotgun (WGS) entry which is preliminary data.</text>
</comment>
<evidence type="ECO:0000256" key="6">
    <source>
        <dbReference type="ARBA" id="ARBA00023075"/>
    </source>
</evidence>
<dbReference type="Pfam" id="PF05896">
    <property type="entry name" value="NQRA_N"/>
    <property type="match status" value="1"/>
</dbReference>
<accession>A0A4R2F1W5</accession>
<evidence type="ECO:0000256" key="4">
    <source>
        <dbReference type="ARBA" id="ARBA00023053"/>
    </source>
</evidence>
<dbReference type="Pfam" id="PF24836">
    <property type="entry name" value="NQRA_2nd"/>
    <property type="match status" value="1"/>
</dbReference>
<evidence type="ECO:0000256" key="7">
    <source>
        <dbReference type="ARBA" id="ARBA00023201"/>
    </source>
</evidence>
<dbReference type="HAMAP" id="MF_00425">
    <property type="entry name" value="NqrA"/>
    <property type="match status" value="1"/>
</dbReference>
<comment type="similarity">
    <text evidence="8">Belongs to the NqrA family.</text>
</comment>
<dbReference type="GO" id="GO:0006814">
    <property type="term" value="P:sodium ion transport"/>
    <property type="evidence" value="ECO:0007669"/>
    <property type="project" value="UniProtKB-UniRule"/>
</dbReference>
<evidence type="ECO:0000313" key="12">
    <source>
        <dbReference type="EMBL" id="TCN78533.1"/>
    </source>
</evidence>
<reference evidence="12 13" key="1">
    <citation type="submission" date="2019-03" db="EMBL/GenBank/DDBJ databases">
        <title>Freshwater and sediment microbial communities from various areas in North America, analyzing microbe dynamics in response to fracking.</title>
        <authorList>
            <person name="Lamendella R."/>
        </authorList>
    </citation>
    <scope>NUCLEOTIDE SEQUENCE [LARGE SCALE GENOMIC DNA]</scope>
    <source>
        <strain evidence="12 13">74A</strain>
    </source>
</reference>
<dbReference type="OrthoDB" id="9774536at2"/>
<comment type="function">
    <text evidence="8">NQR complex catalyzes the reduction of ubiquinone-1 to ubiquinol by two successive reactions, coupled with the transport of Na(+) ions from the cytoplasm to the periplasm. NqrA to NqrE are probably involved in the second step, the conversion of ubisemiquinone to ubiquinol.</text>
</comment>
<dbReference type="EMBL" id="SLWF01000038">
    <property type="protein sequence ID" value="TCN78533.1"/>
    <property type="molecule type" value="Genomic_DNA"/>
</dbReference>
<dbReference type="InterPro" id="IPR022615">
    <property type="entry name" value="NqrA_C_domain"/>
</dbReference>
<dbReference type="RefSeq" id="WP_133040377.1">
    <property type="nucleotide sequence ID" value="NZ_SLWF01000038.1"/>
</dbReference>
<comment type="subunit">
    <text evidence="8">Composed of six subunits; NqrA, NqrB, NqrC, NqrD, NqrE and NqrF.</text>
</comment>
<dbReference type="InterPro" id="IPR008703">
    <property type="entry name" value="NqrA"/>
</dbReference>
<evidence type="ECO:0000256" key="5">
    <source>
        <dbReference type="ARBA" id="ARBA00023065"/>
    </source>
</evidence>
<evidence type="ECO:0000313" key="13">
    <source>
        <dbReference type="Proteomes" id="UP000294832"/>
    </source>
</evidence>
<keyword evidence="6 8" id="KW-0830">Ubiquinone</keyword>
<protein>
    <recommendedName>
        <fullName evidence="8">Na(+)-translocating NADH-quinone reductase subunit A</fullName>
        <shortName evidence="8">Na(+)-NQR subunit A</shortName>
        <shortName evidence="8">Na(+)-translocating NQR subunit A</shortName>
        <ecNumber evidence="8">7.2.1.1</ecNumber>
    </recommendedName>
    <alternativeName>
        <fullName evidence="8">NQR complex subunit A</fullName>
    </alternativeName>
    <alternativeName>
        <fullName evidence="8">NQR-1 subunit A</fullName>
    </alternativeName>
</protein>
<name>A0A4R2F1W5_9GAMM</name>
<feature type="domain" description="Na(+)-translocating NADH-quinone reductase subunit A C-terminal" evidence="10">
    <location>
        <begin position="268"/>
        <end position="317"/>
    </location>
</feature>
<dbReference type="EC" id="7.2.1.1" evidence="8"/>
<organism evidence="12 13">
    <name type="scientific">Shewanella fodinae</name>
    <dbReference type="NCBI Taxonomy" id="552357"/>
    <lineage>
        <taxon>Bacteria</taxon>
        <taxon>Pseudomonadati</taxon>
        <taxon>Pseudomonadota</taxon>
        <taxon>Gammaproteobacteria</taxon>
        <taxon>Alteromonadales</taxon>
        <taxon>Shewanellaceae</taxon>
        <taxon>Shewanella</taxon>
    </lineage>
</organism>
<feature type="domain" description="NqrA N-terminal barrel-sandwich hybrid" evidence="9">
    <location>
        <begin position="9"/>
        <end position="101"/>
    </location>
</feature>
<gene>
    <name evidence="8" type="primary">nqrA</name>
    <name evidence="12" type="ORF">EDC91_13817</name>
</gene>
<dbReference type="Pfam" id="PF11973">
    <property type="entry name" value="NQRA_SLBB"/>
    <property type="match status" value="1"/>
</dbReference>
<keyword evidence="5 8" id="KW-0406">Ion transport</keyword>
<dbReference type="NCBIfam" id="TIGR01936">
    <property type="entry name" value="nqrA"/>
    <property type="match status" value="1"/>
</dbReference>
<dbReference type="Proteomes" id="UP000294832">
    <property type="component" value="Unassembled WGS sequence"/>
</dbReference>
<evidence type="ECO:0000259" key="11">
    <source>
        <dbReference type="Pfam" id="PF24836"/>
    </source>
</evidence>
<evidence type="ECO:0000256" key="8">
    <source>
        <dbReference type="HAMAP-Rule" id="MF_00425"/>
    </source>
</evidence>
<keyword evidence="1 8" id="KW-0813">Transport</keyword>
<dbReference type="InterPro" id="IPR056147">
    <property type="entry name" value="NQRA_N"/>
</dbReference>
<dbReference type="NCBIfam" id="NF003759">
    <property type="entry name" value="PRK05352.1-2"/>
    <property type="match status" value="1"/>
</dbReference>
<sequence length="454" mass="49211">MSSLTERVITISKGLDLPIAGAPKQIVDVAKPVSRVALLGHEYVGLKPTMLVEEGERVRKGQPLFEDKSNPGVRFTAPASGVVSAINRGDRRVLLSVVITLEGDDYINFGAEADLTALSRDAVQQKLLESGLWVALRTRPFSRAPKPGSVPAAIFITATDTNPLAADPRPIINAAADDFVAGLQVLAHLTDGKLFLCQDGKPEALPGAELPKVESWRFAGVHPAGLVGTHIHHLLPVTLERQVWHIGYQDVIAIGQLFTTGELDNSRVISLAGPQVRNPRLLRTISGACVSELLAGELQQPELCRVVSGSVLGGFKAVAELDYLSRFRPQVSVLKEDHRASVLPWVRPGKDLFSVTGAVLSRFLPRKLFAMTTHSGGAKRAMLAFGQLDRVMPLDILPTLLVRDLVVRDTDEAQLLGALELDEEDLALCTFVCPSKYDYGQELRACLTIIEREG</sequence>
<evidence type="ECO:0000256" key="1">
    <source>
        <dbReference type="ARBA" id="ARBA00022448"/>
    </source>
</evidence>
<proteinExistence type="inferred from homology"/>
<dbReference type="PANTHER" id="PTHR37839">
    <property type="entry name" value="NA(+)-TRANSLOCATING NADH-QUINONE REDUCTASE SUBUNIT A"/>
    <property type="match status" value="1"/>
</dbReference>
<comment type="catalytic activity">
    <reaction evidence="8">
        <text>a ubiquinone + n Na(+)(in) + NADH + H(+) = a ubiquinol + n Na(+)(out) + NAD(+)</text>
        <dbReference type="Rhea" id="RHEA:47748"/>
        <dbReference type="Rhea" id="RHEA-COMP:9565"/>
        <dbReference type="Rhea" id="RHEA-COMP:9566"/>
        <dbReference type="ChEBI" id="CHEBI:15378"/>
        <dbReference type="ChEBI" id="CHEBI:16389"/>
        <dbReference type="ChEBI" id="CHEBI:17976"/>
        <dbReference type="ChEBI" id="CHEBI:29101"/>
        <dbReference type="ChEBI" id="CHEBI:57540"/>
        <dbReference type="ChEBI" id="CHEBI:57945"/>
        <dbReference type="EC" id="7.2.1.1"/>
    </reaction>
</comment>
<evidence type="ECO:0000256" key="3">
    <source>
        <dbReference type="ARBA" id="ARBA00023027"/>
    </source>
</evidence>